<dbReference type="SUPFAM" id="SSF53850">
    <property type="entry name" value="Periplasmic binding protein-like II"/>
    <property type="match status" value="1"/>
</dbReference>
<dbReference type="AlphaFoldDB" id="A0A2V2YLM6"/>
<dbReference type="PANTHER" id="PTHR43649">
    <property type="entry name" value="ARABINOSE-BINDING PROTEIN-RELATED"/>
    <property type="match status" value="1"/>
</dbReference>
<dbReference type="InterPro" id="IPR050490">
    <property type="entry name" value="Bact_solute-bd_prot1"/>
</dbReference>
<evidence type="ECO:0000256" key="1">
    <source>
        <dbReference type="ARBA" id="ARBA00022475"/>
    </source>
</evidence>
<protein>
    <submittedName>
        <fullName evidence="7">Putative aldouronate transport system substrate-binding protein</fullName>
    </submittedName>
</protein>
<evidence type="ECO:0000313" key="8">
    <source>
        <dbReference type="Proteomes" id="UP000246635"/>
    </source>
</evidence>
<evidence type="ECO:0000313" key="7">
    <source>
        <dbReference type="EMBL" id="PWV94540.1"/>
    </source>
</evidence>
<keyword evidence="3" id="KW-0472">Membrane</keyword>
<accession>A0A2V2YLM6</accession>
<sequence length="541" mass="60572">MKAFRKGVMQWFLVCMVFALVLVGCSSGDNSKSEESGESAVSKGADTNVVEKPKERVKLRVEVFDRGNAPEGVTVTNNEMIAYIQKNFGDPNNIDLEFVPVPRTDEINQLSVLMAAGTAPDVSFTYNSGAVYNWAKQGGLTDLTQLLSENGPQLQSYIGDAMNYGVFDDKQYAVVARRVNLEKYTSIIRQDWLDKAQLPVPKTTEETYNTLKKFKEMNLGGNRTFPLSFALTPDSYEPIIWSFIKEQSDEARYLRSVTIGSREYPILADGHKDGVRFLNKLYNEGLIDPDFALDKDKKKKEENFVNGYTGIMTSDVTQYYFGGEESQVNQLEKNVPGSSVTPLLPWTDFEGKTRQPAYTPSGMYIIVPSFSKRSTEAIKYLNWLAQDEVIQYMSFGEEGVHHDVVDGFPVRNGSDADKKLLFNTGDMLVITNGIDFGSAERNLAYNGLVIDEKHRDAAMANRKMSSQDAVRQPIAFDKPLDSEAKNSTIMLEKYEELLVKAMMAKPDQFDTVYDAALKDFMSSAGNEVIAERTAAYEAMNK</sequence>
<evidence type="ECO:0000256" key="2">
    <source>
        <dbReference type="ARBA" id="ARBA00022729"/>
    </source>
</evidence>
<evidence type="ECO:0000256" key="6">
    <source>
        <dbReference type="SAM" id="SignalP"/>
    </source>
</evidence>
<gene>
    <name evidence="7" type="ORF">DFQ01_130105</name>
</gene>
<evidence type="ECO:0000256" key="4">
    <source>
        <dbReference type="ARBA" id="ARBA00023139"/>
    </source>
</evidence>
<evidence type="ECO:0000256" key="3">
    <source>
        <dbReference type="ARBA" id="ARBA00023136"/>
    </source>
</evidence>
<dbReference type="PROSITE" id="PS51257">
    <property type="entry name" value="PROKAR_LIPOPROTEIN"/>
    <property type="match status" value="1"/>
</dbReference>
<keyword evidence="4" id="KW-0564">Palmitate</keyword>
<dbReference type="Proteomes" id="UP000246635">
    <property type="component" value="Unassembled WGS sequence"/>
</dbReference>
<dbReference type="PANTHER" id="PTHR43649:SF33">
    <property type="entry name" value="POLYGALACTURONAN_RHAMNOGALACTURONAN-BINDING PROTEIN YTCQ"/>
    <property type="match status" value="1"/>
</dbReference>
<dbReference type="Gene3D" id="3.40.190.10">
    <property type="entry name" value="Periplasmic binding protein-like II"/>
    <property type="match status" value="2"/>
</dbReference>
<comment type="caution">
    <text evidence="7">The sequence shown here is derived from an EMBL/GenBank/DDBJ whole genome shotgun (WGS) entry which is preliminary data.</text>
</comment>
<evidence type="ECO:0000256" key="5">
    <source>
        <dbReference type="ARBA" id="ARBA00023288"/>
    </source>
</evidence>
<proteinExistence type="predicted"/>
<feature type="chain" id="PRO_5038707061" evidence="6">
    <location>
        <begin position="29"/>
        <end position="541"/>
    </location>
</feature>
<dbReference type="InterPro" id="IPR006059">
    <property type="entry name" value="SBP"/>
</dbReference>
<organism evidence="7 8">
    <name type="scientific">Paenibacillus cellulosilyticus</name>
    <dbReference type="NCBI Taxonomy" id="375489"/>
    <lineage>
        <taxon>Bacteria</taxon>
        <taxon>Bacillati</taxon>
        <taxon>Bacillota</taxon>
        <taxon>Bacilli</taxon>
        <taxon>Bacillales</taxon>
        <taxon>Paenibacillaceae</taxon>
        <taxon>Paenibacillus</taxon>
    </lineage>
</organism>
<dbReference type="EMBL" id="QGTQ01000030">
    <property type="protein sequence ID" value="PWV94540.1"/>
    <property type="molecule type" value="Genomic_DNA"/>
</dbReference>
<keyword evidence="8" id="KW-1185">Reference proteome</keyword>
<dbReference type="RefSeq" id="WP_110046759.1">
    <property type="nucleotide sequence ID" value="NZ_CP054612.1"/>
</dbReference>
<dbReference type="OrthoDB" id="2492023at2"/>
<reference evidence="7 8" key="1">
    <citation type="submission" date="2018-05" db="EMBL/GenBank/DDBJ databases">
        <title>Genomic Encyclopedia of Type Strains, Phase III (KMG-III): the genomes of soil and plant-associated and newly described type strains.</title>
        <authorList>
            <person name="Whitman W."/>
        </authorList>
    </citation>
    <scope>NUCLEOTIDE SEQUENCE [LARGE SCALE GENOMIC DNA]</scope>
    <source>
        <strain evidence="7 8">CECT 5696</strain>
    </source>
</reference>
<feature type="signal peptide" evidence="6">
    <location>
        <begin position="1"/>
        <end position="28"/>
    </location>
</feature>
<keyword evidence="5" id="KW-0449">Lipoprotein</keyword>
<name>A0A2V2YLM6_9BACL</name>
<keyword evidence="1" id="KW-1003">Cell membrane</keyword>
<dbReference type="Pfam" id="PF13416">
    <property type="entry name" value="SBP_bac_8"/>
    <property type="match status" value="1"/>
</dbReference>
<keyword evidence="2 6" id="KW-0732">Signal</keyword>